<name>A0ABR3VV73_9PEZI</name>
<accession>A0ABR3VV73</accession>
<dbReference type="InterPro" id="IPR020846">
    <property type="entry name" value="MFS_dom"/>
</dbReference>
<organism evidence="8 9">
    <name type="scientific">Diaporthe australafricana</name>
    <dbReference type="NCBI Taxonomy" id="127596"/>
    <lineage>
        <taxon>Eukaryota</taxon>
        <taxon>Fungi</taxon>
        <taxon>Dikarya</taxon>
        <taxon>Ascomycota</taxon>
        <taxon>Pezizomycotina</taxon>
        <taxon>Sordariomycetes</taxon>
        <taxon>Sordariomycetidae</taxon>
        <taxon>Diaporthales</taxon>
        <taxon>Diaporthaceae</taxon>
        <taxon>Diaporthe</taxon>
    </lineage>
</organism>
<dbReference type="InterPro" id="IPR011701">
    <property type="entry name" value="MFS"/>
</dbReference>
<evidence type="ECO:0000256" key="4">
    <source>
        <dbReference type="ARBA" id="ARBA00023136"/>
    </source>
</evidence>
<dbReference type="Gene3D" id="1.20.1720.10">
    <property type="entry name" value="Multidrug resistance protein D"/>
    <property type="match status" value="1"/>
</dbReference>
<evidence type="ECO:0000256" key="1">
    <source>
        <dbReference type="ARBA" id="ARBA00004141"/>
    </source>
</evidence>
<evidence type="ECO:0000313" key="9">
    <source>
        <dbReference type="Proteomes" id="UP001583177"/>
    </source>
</evidence>
<dbReference type="Pfam" id="PF07690">
    <property type="entry name" value="MFS_1"/>
    <property type="match status" value="1"/>
</dbReference>
<dbReference type="EMBL" id="JAWRVE010000294">
    <property type="protein sequence ID" value="KAL1845790.1"/>
    <property type="molecule type" value="Genomic_DNA"/>
</dbReference>
<feature type="compositionally biased region" description="Acidic residues" evidence="5">
    <location>
        <begin position="27"/>
        <end position="37"/>
    </location>
</feature>
<dbReference type="PRINTS" id="PR01036">
    <property type="entry name" value="TCRTETB"/>
</dbReference>
<evidence type="ECO:0000259" key="7">
    <source>
        <dbReference type="PROSITE" id="PS50850"/>
    </source>
</evidence>
<feature type="region of interest" description="Disordered" evidence="5">
    <location>
        <begin position="1"/>
        <end position="38"/>
    </location>
</feature>
<evidence type="ECO:0000313" key="8">
    <source>
        <dbReference type="EMBL" id="KAL1845790.1"/>
    </source>
</evidence>
<protein>
    <recommendedName>
        <fullName evidence="7">Major facilitator superfamily (MFS) profile domain-containing protein</fullName>
    </recommendedName>
</protein>
<dbReference type="PANTHER" id="PTHR23501">
    <property type="entry name" value="MAJOR FACILITATOR SUPERFAMILY"/>
    <property type="match status" value="1"/>
</dbReference>
<evidence type="ECO:0000256" key="2">
    <source>
        <dbReference type="ARBA" id="ARBA00022692"/>
    </source>
</evidence>
<feature type="transmembrane region" description="Helical" evidence="6">
    <location>
        <begin position="85"/>
        <end position="103"/>
    </location>
</feature>
<feature type="domain" description="Major facilitator superfamily (MFS) profile" evidence="7">
    <location>
        <begin position="50"/>
        <end position="208"/>
    </location>
</feature>
<comment type="subcellular location">
    <subcellularLocation>
        <location evidence="1">Membrane</location>
        <topology evidence="1">Multi-pass membrane protein</topology>
    </subcellularLocation>
</comment>
<feature type="transmembrane region" description="Helical" evidence="6">
    <location>
        <begin position="172"/>
        <end position="195"/>
    </location>
</feature>
<keyword evidence="9" id="KW-1185">Reference proteome</keyword>
<dbReference type="InterPro" id="IPR036259">
    <property type="entry name" value="MFS_trans_sf"/>
</dbReference>
<keyword evidence="3 6" id="KW-1133">Transmembrane helix</keyword>
<dbReference type="SUPFAM" id="SSF103473">
    <property type="entry name" value="MFS general substrate transporter"/>
    <property type="match status" value="1"/>
</dbReference>
<proteinExistence type="predicted"/>
<comment type="caution">
    <text evidence="8">The sequence shown here is derived from an EMBL/GenBank/DDBJ whole genome shotgun (WGS) entry which is preliminary data.</text>
</comment>
<dbReference type="Proteomes" id="UP001583177">
    <property type="component" value="Unassembled WGS sequence"/>
</dbReference>
<feature type="transmembrane region" description="Helical" evidence="6">
    <location>
        <begin position="140"/>
        <end position="160"/>
    </location>
</feature>
<evidence type="ECO:0000256" key="6">
    <source>
        <dbReference type="SAM" id="Phobius"/>
    </source>
</evidence>
<keyword evidence="4 6" id="KW-0472">Membrane</keyword>
<dbReference type="PROSITE" id="PS50850">
    <property type="entry name" value="MFS"/>
    <property type="match status" value="1"/>
</dbReference>
<feature type="transmembrane region" description="Helical" evidence="6">
    <location>
        <begin position="47"/>
        <end position="79"/>
    </location>
</feature>
<feature type="transmembrane region" description="Helical" evidence="6">
    <location>
        <begin position="115"/>
        <end position="134"/>
    </location>
</feature>
<evidence type="ECO:0000256" key="5">
    <source>
        <dbReference type="SAM" id="MobiDB-lite"/>
    </source>
</evidence>
<gene>
    <name evidence="8" type="ORF">Daus18300_014448</name>
</gene>
<dbReference type="PANTHER" id="PTHR23501:SF43">
    <property type="entry name" value="MULTIDRUG TRANSPORTER, PUTATIVE (AFU_ORTHOLOGUE AFUA_6G03040)-RELATED"/>
    <property type="match status" value="1"/>
</dbReference>
<evidence type="ECO:0000256" key="3">
    <source>
        <dbReference type="ARBA" id="ARBA00022989"/>
    </source>
</evidence>
<reference evidence="8 9" key="1">
    <citation type="journal article" date="2024" name="IMA Fungus">
        <title>IMA Genome - F19 : A genome assembly and annotation guide to empower mycologists, including annotated draft genome sequences of Ceratocystis pirilliformis, Diaporthe australafricana, Fusarium ophioides, Paecilomyces lecythidis, and Sporothrix stenoceras.</title>
        <authorList>
            <person name="Aylward J."/>
            <person name="Wilson A.M."/>
            <person name="Visagie C.M."/>
            <person name="Spraker J."/>
            <person name="Barnes I."/>
            <person name="Buitendag C."/>
            <person name="Ceriani C."/>
            <person name="Del Mar Angel L."/>
            <person name="du Plessis D."/>
            <person name="Fuchs T."/>
            <person name="Gasser K."/>
            <person name="Kramer D."/>
            <person name="Li W."/>
            <person name="Munsamy K."/>
            <person name="Piso A."/>
            <person name="Price J.L."/>
            <person name="Sonnekus B."/>
            <person name="Thomas C."/>
            <person name="van der Nest A."/>
            <person name="van Dijk A."/>
            <person name="van Heerden A."/>
            <person name="van Vuuren N."/>
            <person name="Yilmaz N."/>
            <person name="Duong T.A."/>
            <person name="van der Merwe N.A."/>
            <person name="Wingfield M.J."/>
            <person name="Wingfield B.D."/>
        </authorList>
    </citation>
    <scope>NUCLEOTIDE SEQUENCE [LARGE SCALE GENOMIC DNA]</scope>
    <source>
        <strain evidence="8 9">CMW 18300</strain>
    </source>
</reference>
<sequence length="208" mass="22719">MQQNPPAESKSREAFALQQDSPLSSDQEQEVEVDDSDDHPPLEAWRVYLILLSLCIGLLLSMMDNSIISTSLYTIALYFNSLENSMWAVLAYTLSYLGFAVIFAQLSDFMGRRAAVLSAFTVFLAFSLACGFAQSLEQLIVFRTIQGVGGSGLYALTLILSLEISTPKTLPLISGLIGATIAVAGVLGPVLGGILTERASWRWIFWIK</sequence>
<keyword evidence="2 6" id="KW-0812">Transmembrane</keyword>